<evidence type="ECO:0000313" key="2">
    <source>
        <dbReference type="EMBL" id="SKB28083.1"/>
    </source>
</evidence>
<dbReference type="RefSeq" id="WP_079715049.1">
    <property type="nucleotide sequence ID" value="NZ_FUYS01000001.1"/>
</dbReference>
<dbReference type="STRING" id="623280.SAMN05660226_00336"/>
<evidence type="ECO:0000313" key="3">
    <source>
        <dbReference type="Proteomes" id="UP000190541"/>
    </source>
</evidence>
<gene>
    <name evidence="2" type="ORF">SAMN05660226_00336</name>
</gene>
<feature type="chain" id="PRO_5012639995" description="Xylosidase" evidence="1">
    <location>
        <begin position="24"/>
        <end position="422"/>
    </location>
</feature>
<dbReference type="OrthoDB" id="9783748at2"/>
<keyword evidence="3" id="KW-1185">Reference proteome</keyword>
<dbReference type="CDD" id="cd11576">
    <property type="entry name" value="GH99_GH71_like_2"/>
    <property type="match status" value="1"/>
</dbReference>
<feature type="signal peptide" evidence="1">
    <location>
        <begin position="1"/>
        <end position="23"/>
    </location>
</feature>
<dbReference type="EMBL" id="FUYS01000001">
    <property type="protein sequence ID" value="SKB28083.1"/>
    <property type="molecule type" value="Genomic_DNA"/>
</dbReference>
<accession>A0A1T5A0A2</accession>
<protein>
    <recommendedName>
        <fullName evidence="4">Xylosidase</fullName>
    </recommendedName>
</protein>
<proteinExistence type="predicted"/>
<reference evidence="2 3" key="1">
    <citation type="submission" date="2017-02" db="EMBL/GenBank/DDBJ databases">
        <authorList>
            <person name="Peterson S.W."/>
        </authorList>
    </citation>
    <scope>NUCLEOTIDE SEQUENCE [LARGE SCALE GENOMIC DNA]</scope>
    <source>
        <strain evidence="2 3">DSM 22899</strain>
    </source>
</reference>
<keyword evidence="1" id="KW-0732">Signal</keyword>
<evidence type="ECO:0000256" key="1">
    <source>
        <dbReference type="SAM" id="SignalP"/>
    </source>
</evidence>
<dbReference type="Proteomes" id="UP000190541">
    <property type="component" value="Unassembled WGS sequence"/>
</dbReference>
<sequence length="422" mass="47697">MKKGYIVYMTVLVVVLKSLPAMAGDIAKPIYSSYTGLVMAGYQGWFAAEGDSSNRGWYHYRGSGGVFEPGNTNVDFWPDIREYTKTYKSPFKFADGSDAYLYSPYDEESVDLHFKWMKEYGIDGVHMQRFVSEIKNPSGKRHFNKVLENALKAAKKYGRAISVMYDLSGCRSEDIALVETDWRELEQTFKLTDPAVNPTYLWHRGKPMLTIWGVGFNDRRRYTIADVDRLVDRLSTAEHNVAIMLGVPYYWSTLGNDTEPSAALHELIKKADIVMPWAVGRYDSRAFQPAVVASDIAWCAANGVDYVPLVFAGFSWGNMHHNPSIYHQIPRLKGDFFWQQVAAIKRAGAKSLYIAMFDEIDEGTAIFKCANEKDTPLNGNGGLRFVGIEDDLPTDHYLWLAGQAAAWFHGKTGFSSERPSRR</sequence>
<evidence type="ECO:0008006" key="4">
    <source>
        <dbReference type="Google" id="ProtNLM"/>
    </source>
</evidence>
<name>A0A1T5A0A2_9SPHI</name>
<dbReference type="AlphaFoldDB" id="A0A1T5A0A2"/>
<organism evidence="2 3">
    <name type="scientific">Parapedobacter luteus</name>
    <dbReference type="NCBI Taxonomy" id="623280"/>
    <lineage>
        <taxon>Bacteria</taxon>
        <taxon>Pseudomonadati</taxon>
        <taxon>Bacteroidota</taxon>
        <taxon>Sphingobacteriia</taxon>
        <taxon>Sphingobacteriales</taxon>
        <taxon>Sphingobacteriaceae</taxon>
        <taxon>Parapedobacter</taxon>
    </lineage>
</organism>
<dbReference type="Gene3D" id="3.20.20.80">
    <property type="entry name" value="Glycosidases"/>
    <property type="match status" value="1"/>
</dbReference>